<feature type="region of interest" description="Disordered" evidence="1">
    <location>
        <begin position="486"/>
        <end position="534"/>
    </location>
</feature>
<dbReference type="EMBL" id="MVGJ01000072">
    <property type="protein sequence ID" value="OOL80332.1"/>
    <property type="molecule type" value="Genomic_DNA"/>
</dbReference>
<feature type="transmembrane region" description="Helical" evidence="2">
    <location>
        <begin position="157"/>
        <end position="178"/>
    </location>
</feature>
<feature type="transmembrane region" description="Helical" evidence="2">
    <location>
        <begin position="345"/>
        <end position="364"/>
    </location>
</feature>
<comment type="caution">
    <text evidence="3">The sequence shown here is derived from an EMBL/GenBank/DDBJ whole genome shotgun (WGS) entry which is preliminary data.</text>
</comment>
<feature type="transmembrane region" description="Helical" evidence="2">
    <location>
        <begin position="94"/>
        <end position="113"/>
    </location>
</feature>
<proteinExistence type="predicted"/>
<evidence type="ECO:0000256" key="1">
    <source>
        <dbReference type="SAM" id="MobiDB-lite"/>
    </source>
</evidence>
<feature type="transmembrane region" description="Helical" evidence="2">
    <location>
        <begin position="320"/>
        <end position="339"/>
    </location>
</feature>
<feature type="compositionally biased region" description="Low complexity" evidence="1">
    <location>
        <begin position="486"/>
        <end position="500"/>
    </location>
</feature>
<evidence type="ECO:0000313" key="3">
    <source>
        <dbReference type="EMBL" id="OOL80332.1"/>
    </source>
</evidence>
<protein>
    <submittedName>
        <fullName evidence="3">FUSC family protein</fullName>
    </submittedName>
</protein>
<dbReference type="AlphaFoldDB" id="A0A1S8JGR8"/>
<feature type="compositionally biased region" description="Polar residues" evidence="1">
    <location>
        <begin position="674"/>
        <end position="709"/>
    </location>
</feature>
<dbReference type="InterPro" id="IPR058112">
    <property type="entry name" value="CD3337_EF1877-like"/>
</dbReference>
<feature type="transmembrane region" description="Helical" evidence="2">
    <location>
        <begin position="412"/>
        <end position="430"/>
    </location>
</feature>
<feature type="region of interest" description="Disordered" evidence="1">
    <location>
        <begin position="583"/>
        <end position="725"/>
    </location>
</feature>
<evidence type="ECO:0000313" key="4">
    <source>
        <dbReference type="Proteomes" id="UP000191171"/>
    </source>
</evidence>
<keyword evidence="2" id="KW-0472">Membrane</keyword>
<feature type="compositionally biased region" description="Basic and acidic residues" evidence="1">
    <location>
        <begin position="520"/>
        <end position="534"/>
    </location>
</feature>
<dbReference type="InterPro" id="IPR045782">
    <property type="entry name" value="TrbL_3"/>
</dbReference>
<organism evidence="3 4">
    <name type="scientific">Enterococcus faecium</name>
    <name type="common">Streptococcus faecium</name>
    <dbReference type="NCBI Taxonomy" id="1352"/>
    <lineage>
        <taxon>Bacteria</taxon>
        <taxon>Bacillati</taxon>
        <taxon>Bacillota</taxon>
        <taxon>Bacilli</taxon>
        <taxon>Lactobacillales</taxon>
        <taxon>Enterococcaceae</taxon>
        <taxon>Enterococcus</taxon>
    </lineage>
</organism>
<sequence>MLLTLVRRFKREWSEGMKKKLFRIVGIVFISIVLLTVLLSLVGTVAEATGLVDDTVEAGNLYSKYSLNNYQLDFFVDSSWDWLPWNWGDGLGKSVMYGLYAITNFIWTVSLYLSNATGYVVQEAYKLDFISDTAKSIGKNIQTLAGITENGLQTSGFYFGFLLLMILALGVYVAYTGLLKRETTKAVRTVINFVMIFLLSGSFIAYAPTYITKINDFSSDVSEAALSLGTKIVVPNSESQGKDSVDLIRDSLFSIQVQQPWLLLQFDDSNIEEIGEGRVNKILSVSPDENKGKDREEAVKAEIEDNDNANLSITKTMNRLGTVVFLVLFNIGISFFVFLLTGIMLFSQILFIIFAMFLPISFLLSMLPTYESLGKRAIIRLFNTIMMRAGVTLVITTAFSISTMFFNISATYPFFMVAFLQIVTFAGIYFKLGDIMSMFNLQSNDSQSMGRRVMRKPQMLMNRKLRQLNRNVGRTFAFGGGAAVGGKLATSSTKGKGSSKINRVSNRKNHSARSINELNSDLKKQEQPVGTKKESRINLVGRKVGKVLDTKEIVKDKAKQAKNQVTDAPTNLKYSLHKGMEKTKKVPEDFKRGPFEEKANRGELREKQRQRRDAKMDEKRKVLNEAWNRHEKGRENVPIKKEIKPQKNELPENRSLKPRVQVHSNPEIKRKLSSQEVIPNGSTQPLSKNNSFQQVKQRFTFPKRTNQQVQRKKNTRPKPKPGEKR</sequence>
<name>A0A1S8JGR8_ENTFC</name>
<feature type="compositionally biased region" description="Basic residues" evidence="1">
    <location>
        <begin position="710"/>
        <end position="719"/>
    </location>
</feature>
<reference evidence="3 4" key="1">
    <citation type="submission" date="2017-02" db="EMBL/GenBank/DDBJ databases">
        <title>Clonality and virulence of isolates of VRE in Hematopoietic Stem Cell Transplanted (HSCT) patients.</title>
        <authorList>
            <person name="Marchi A.P."/>
            <person name="Martins R.C."/>
            <person name="Marie S.K."/>
            <person name="Levin A.S."/>
            <person name="Costa S.F."/>
        </authorList>
    </citation>
    <scope>NUCLEOTIDE SEQUENCE [LARGE SCALE GENOMIC DNA]</scope>
    <source>
        <strain evidence="3 4">LIM1759</strain>
    </source>
</reference>
<feature type="transmembrane region" description="Helical" evidence="2">
    <location>
        <begin position="190"/>
        <end position="211"/>
    </location>
</feature>
<feature type="transmembrane region" description="Helical" evidence="2">
    <location>
        <begin position="385"/>
        <end position="406"/>
    </location>
</feature>
<gene>
    <name evidence="3" type="ORF">B1P95_11550</name>
</gene>
<keyword evidence="2" id="KW-1133">Transmembrane helix</keyword>
<accession>A0A1S8JGR8</accession>
<dbReference type="NCBIfam" id="NF046089">
    <property type="entry name" value="CD3337_EF1877"/>
    <property type="match status" value="1"/>
</dbReference>
<evidence type="ECO:0000256" key="2">
    <source>
        <dbReference type="SAM" id="Phobius"/>
    </source>
</evidence>
<feature type="transmembrane region" description="Helical" evidence="2">
    <location>
        <begin position="21"/>
        <end position="42"/>
    </location>
</feature>
<keyword evidence="2" id="KW-0812">Transmembrane</keyword>
<dbReference type="Pfam" id="PF19590">
    <property type="entry name" value="TrbL_3"/>
    <property type="match status" value="1"/>
</dbReference>
<dbReference type="Proteomes" id="UP000191171">
    <property type="component" value="Unassembled WGS sequence"/>
</dbReference>
<feature type="compositionally biased region" description="Basic and acidic residues" evidence="1">
    <location>
        <begin position="583"/>
        <end position="655"/>
    </location>
</feature>